<feature type="region of interest" description="Disordered" evidence="1">
    <location>
        <begin position="146"/>
        <end position="173"/>
    </location>
</feature>
<dbReference type="SUPFAM" id="SSF68906">
    <property type="entry name" value="SAP domain"/>
    <property type="match status" value="1"/>
</dbReference>
<dbReference type="Pfam" id="PF02037">
    <property type="entry name" value="SAP"/>
    <property type="match status" value="1"/>
</dbReference>
<accession>A0A6P8HM23</accession>
<name>A0A6P8HM23_ACTTE</name>
<dbReference type="OrthoDB" id="5950522at2759"/>
<organism evidence="3 4">
    <name type="scientific">Actinia tenebrosa</name>
    <name type="common">Australian red waratah sea anemone</name>
    <dbReference type="NCBI Taxonomy" id="6105"/>
    <lineage>
        <taxon>Eukaryota</taxon>
        <taxon>Metazoa</taxon>
        <taxon>Cnidaria</taxon>
        <taxon>Anthozoa</taxon>
        <taxon>Hexacorallia</taxon>
        <taxon>Actiniaria</taxon>
        <taxon>Actiniidae</taxon>
        <taxon>Actinia</taxon>
    </lineage>
</organism>
<dbReference type="Proteomes" id="UP000515163">
    <property type="component" value="Unplaced"/>
</dbReference>
<dbReference type="InParanoid" id="A0A6P8HM23"/>
<evidence type="ECO:0000259" key="2">
    <source>
        <dbReference type="Pfam" id="PF02037"/>
    </source>
</evidence>
<protein>
    <submittedName>
        <fullName evidence="4">Uncharacterized protein LOC116293487</fullName>
    </submittedName>
</protein>
<evidence type="ECO:0000256" key="1">
    <source>
        <dbReference type="SAM" id="MobiDB-lite"/>
    </source>
</evidence>
<reference evidence="4" key="1">
    <citation type="submission" date="2025-08" db="UniProtKB">
        <authorList>
            <consortium name="RefSeq"/>
        </authorList>
    </citation>
    <scope>IDENTIFICATION</scope>
    <source>
        <tissue evidence="4">Tentacle</tissue>
    </source>
</reference>
<gene>
    <name evidence="4" type="primary">LOC116293487</name>
</gene>
<proteinExistence type="predicted"/>
<evidence type="ECO:0000313" key="3">
    <source>
        <dbReference type="Proteomes" id="UP000515163"/>
    </source>
</evidence>
<keyword evidence="3" id="KW-1185">Reference proteome</keyword>
<evidence type="ECO:0000313" key="4">
    <source>
        <dbReference type="RefSeq" id="XP_031556776.1"/>
    </source>
</evidence>
<dbReference type="GeneID" id="116293487"/>
<dbReference type="InterPro" id="IPR003034">
    <property type="entry name" value="SAP_dom"/>
</dbReference>
<dbReference type="AlphaFoldDB" id="A0A6P8HM23"/>
<dbReference type="RefSeq" id="XP_031556776.1">
    <property type="nucleotide sequence ID" value="XM_031700916.1"/>
</dbReference>
<feature type="non-terminal residue" evidence="4">
    <location>
        <position position="255"/>
    </location>
</feature>
<feature type="domain" description="SAP" evidence="2">
    <location>
        <begin position="36"/>
        <end position="66"/>
    </location>
</feature>
<dbReference type="InterPro" id="IPR036361">
    <property type="entry name" value="SAP_dom_sf"/>
</dbReference>
<dbReference type="KEGG" id="aten:116293487"/>
<sequence length="255" mass="28501">MTANINTSYLNPLKTATNLTENDGVPGSRFDADPGNYTVYQLKRWLKCRDLKVTGKRSELLARVQDCINAGNYRILDPSIDGGRWLDIKVSKEYSKDGKIIKEPKNKVPEIPTSGWKNFPSNDIPAQFNYGHVYLYALESLPSRSESEVVDQTSDDSDDEAKGHGLGHMTDKPFKNGRKYVDSGFVHDVTDNKNSDYYFLRAHVWPSMKTDLPHNVLIILSIQSGAVIHASCEPCKASELGRCSHVVAVLLLLLD</sequence>